<reference evidence="1 2" key="1">
    <citation type="submission" date="2024-05" db="EMBL/GenBank/DDBJ databases">
        <authorList>
            <person name="Wallberg A."/>
        </authorList>
    </citation>
    <scope>NUCLEOTIDE SEQUENCE [LARGE SCALE GENOMIC DNA]</scope>
</reference>
<proteinExistence type="predicted"/>
<gene>
    <name evidence="1" type="ORF">MNOR_LOCUS24153</name>
</gene>
<dbReference type="Proteomes" id="UP001497623">
    <property type="component" value="Unassembled WGS sequence"/>
</dbReference>
<evidence type="ECO:0000313" key="1">
    <source>
        <dbReference type="EMBL" id="CAL4123904.1"/>
    </source>
</evidence>
<organism evidence="1 2">
    <name type="scientific">Meganyctiphanes norvegica</name>
    <name type="common">Northern krill</name>
    <name type="synonym">Thysanopoda norvegica</name>
    <dbReference type="NCBI Taxonomy" id="48144"/>
    <lineage>
        <taxon>Eukaryota</taxon>
        <taxon>Metazoa</taxon>
        <taxon>Ecdysozoa</taxon>
        <taxon>Arthropoda</taxon>
        <taxon>Crustacea</taxon>
        <taxon>Multicrustacea</taxon>
        <taxon>Malacostraca</taxon>
        <taxon>Eumalacostraca</taxon>
        <taxon>Eucarida</taxon>
        <taxon>Euphausiacea</taxon>
        <taxon>Euphausiidae</taxon>
        <taxon>Meganyctiphanes</taxon>
    </lineage>
</organism>
<dbReference type="AlphaFoldDB" id="A0AAV2RHD4"/>
<name>A0AAV2RHD4_MEGNR</name>
<feature type="non-terminal residue" evidence="1">
    <location>
        <position position="136"/>
    </location>
</feature>
<sequence length="136" mass="15403">EWTKSCKSYYEILYKICTACKTDPFDIEELDITSDIKAQQELFGIVKDISSLLSQGTPVYPPGTLESELVLISVNNHSPRVLELILAAGAPLLKTEGRYSILEMAWMTTTSTTKEAVMITRQMEMNLYYELKQIVN</sequence>
<keyword evidence="2" id="KW-1185">Reference proteome</keyword>
<evidence type="ECO:0000313" key="2">
    <source>
        <dbReference type="Proteomes" id="UP001497623"/>
    </source>
</evidence>
<feature type="non-terminal residue" evidence="1">
    <location>
        <position position="1"/>
    </location>
</feature>
<accession>A0AAV2RHD4</accession>
<protein>
    <submittedName>
        <fullName evidence="1">Uncharacterized protein</fullName>
    </submittedName>
</protein>
<dbReference type="EMBL" id="CAXKWB010021913">
    <property type="protein sequence ID" value="CAL4123904.1"/>
    <property type="molecule type" value="Genomic_DNA"/>
</dbReference>
<comment type="caution">
    <text evidence="1">The sequence shown here is derived from an EMBL/GenBank/DDBJ whole genome shotgun (WGS) entry which is preliminary data.</text>
</comment>